<feature type="region of interest" description="Disordered" evidence="1">
    <location>
        <begin position="1"/>
        <end position="44"/>
    </location>
</feature>
<sequence length="44" mass="5158">MHNSLMSDTKQNKITNNNKTHPHKPKQPDTSLTAFFERIHDRPT</sequence>
<evidence type="ECO:0000256" key="1">
    <source>
        <dbReference type="SAM" id="MobiDB-lite"/>
    </source>
</evidence>
<protein>
    <submittedName>
        <fullName evidence="2">Uncharacterized protein</fullName>
    </submittedName>
</protein>
<name>A0A2P2QS38_RHIMU</name>
<accession>A0A2P2QS38</accession>
<reference evidence="2" key="1">
    <citation type="submission" date="2018-02" db="EMBL/GenBank/DDBJ databases">
        <title>Rhizophora mucronata_Transcriptome.</title>
        <authorList>
            <person name="Meera S.P."/>
            <person name="Sreeshan A."/>
            <person name="Augustine A."/>
        </authorList>
    </citation>
    <scope>NUCLEOTIDE SEQUENCE</scope>
    <source>
        <tissue evidence="2">Leaf</tissue>
    </source>
</reference>
<dbReference type="AlphaFoldDB" id="A0A2P2QS38"/>
<dbReference type="EMBL" id="GGEC01089254">
    <property type="protein sequence ID" value="MBX69738.1"/>
    <property type="molecule type" value="Transcribed_RNA"/>
</dbReference>
<evidence type="ECO:0000313" key="2">
    <source>
        <dbReference type="EMBL" id="MBX69738.1"/>
    </source>
</evidence>
<proteinExistence type="predicted"/>
<organism evidence="2">
    <name type="scientific">Rhizophora mucronata</name>
    <name type="common">Asiatic mangrove</name>
    <dbReference type="NCBI Taxonomy" id="61149"/>
    <lineage>
        <taxon>Eukaryota</taxon>
        <taxon>Viridiplantae</taxon>
        <taxon>Streptophyta</taxon>
        <taxon>Embryophyta</taxon>
        <taxon>Tracheophyta</taxon>
        <taxon>Spermatophyta</taxon>
        <taxon>Magnoliopsida</taxon>
        <taxon>eudicotyledons</taxon>
        <taxon>Gunneridae</taxon>
        <taxon>Pentapetalae</taxon>
        <taxon>rosids</taxon>
        <taxon>fabids</taxon>
        <taxon>Malpighiales</taxon>
        <taxon>Rhizophoraceae</taxon>
        <taxon>Rhizophora</taxon>
    </lineage>
</organism>